<dbReference type="AlphaFoldDB" id="A0AAU9VT44"/>
<evidence type="ECO:0000256" key="2">
    <source>
        <dbReference type="SAM" id="SignalP"/>
    </source>
</evidence>
<proteinExistence type="predicted"/>
<feature type="region of interest" description="Disordered" evidence="1">
    <location>
        <begin position="35"/>
        <end position="56"/>
    </location>
</feature>
<keyword evidence="2" id="KW-0732">Signal</keyword>
<feature type="signal peptide" evidence="2">
    <location>
        <begin position="1"/>
        <end position="20"/>
    </location>
</feature>
<sequence length="75" mass="8156">MKTTALCVFALFLSSMLVEGSILNNLCIAPGDCDGKKDKPKKSSTENVGDNGEAGNLEMMKMNIRRRLEEVSTGF</sequence>
<evidence type="ECO:0000313" key="3">
    <source>
        <dbReference type="EMBL" id="CAH3038507.1"/>
    </source>
</evidence>
<dbReference type="Proteomes" id="UP001159428">
    <property type="component" value="Unassembled WGS sequence"/>
</dbReference>
<name>A0AAU9VT44_9CNID</name>
<dbReference type="EMBL" id="CALNXJ010000004">
    <property type="protein sequence ID" value="CAH3038507.1"/>
    <property type="molecule type" value="Genomic_DNA"/>
</dbReference>
<comment type="caution">
    <text evidence="3">The sequence shown here is derived from an EMBL/GenBank/DDBJ whole genome shotgun (WGS) entry which is preliminary data.</text>
</comment>
<organism evidence="3 4">
    <name type="scientific">Pocillopora meandrina</name>
    <dbReference type="NCBI Taxonomy" id="46732"/>
    <lineage>
        <taxon>Eukaryota</taxon>
        <taxon>Metazoa</taxon>
        <taxon>Cnidaria</taxon>
        <taxon>Anthozoa</taxon>
        <taxon>Hexacorallia</taxon>
        <taxon>Scleractinia</taxon>
        <taxon>Astrocoeniina</taxon>
        <taxon>Pocilloporidae</taxon>
        <taxon>Pocillopora</taxon>
    </lineage>
</organism>
<evidence type="ECO:0000256" key="1">
    <source>
        <dbReference type="SAM" id="MobiDB-lite"/>
    </source>
</evidence>
<reference evidence="3 4" key="1">
    <citation type="submission" date="2022-05" db="EMBL/GenBank/DDBJ databases">
        <authorList>
            <consortium name="Genoscope - CEA"/>
            <person name="William W."/>
        </authorList>
    </citation>
    <scope>NUCLEOTIDE SEQUENCE [LARGE SCALE GENOMIC DNA]</scope>
</reference>
<gene>
    <name evidence="3" type="ORF">PMEA_00021731</name>
</gene>
<feature type="chain" id="PRO_5043684310" evidence="2">
    <location>
        <begin position="21"/>
        <end position="75"/>
    </location>
</feature>
<feature type="compositionally biased region" description="Basic and acidic residues" evidence="1">
    <location>
        <begin position="35"/>
        <end position="44"/>
    </location>
</feature>
<protein>
    <submittedName>
        <fullName evidence="3">Uncharacterized protein</fullName>
    </submittedName>
</protein>
<accession>A0AAU9VT44</accession>
<evidence type="ECO:0000313" key="4">
    <source>
        <dbReference type="Proteomes" id="UP001159428"/>
    </source>
</evidence>
<keyword evidence="4" id="KW-1185">Reference proteome</keyword>